<reference evidence="4 5" key="1">
    <citation type="submission" date="2013-08" db="EMBL/GenBank/DDBJ databases">
        <title>Genome sequencing of Cellulomonas bogoriensis 69B4.</title>
        <authorList>
            <person name="Chen F."/>
            <person name="Li Y."/>
            <person name="Wang G."/>
        </authorList>
    </citation>
    <scope>NUCLEOTIDE SEQUENCE [LARGE SCALE GENOMIC DNA]</scope>
    <source>
        <strain evidence="4 5">69B4</strain>
    </source>
</reference>
<dbReference type="InterPro" id="IPR000182">
    <property type="entry name" value="GNAT_dom"/>
</dbReference>
<keyword evidence="1 4" id="KW-0808">Transferase</keyword>
<feature type="domain" description="N-acetyltransferase" evidence="3">
    <location>
        <begin position="10"/>
        <end position="169"/>
    </location>
</feature>
<keyword evidence="5" id="KW-1185">Reference proteome</keyword>
<proteinExistence type="predicted"/>
<dbReference type="EMBL" id="AXCZ01000058">
    <property type="protein sequence ID" value="KGM13209.1"/>
    <property type="molecule type" value="Genomic_DNA"/>
</dbReference>
<dbReference type="AlphaFoldDB" id="A0A0A0C1G8"/>
<name>A0A0A0C1G8_9CELL</name>
<comment type="caution">
    <text evidence="4">The sequence shown here is derived from an EMBL/GenBank/DDBJ whole genome shotgun (WGS) entry which is preliminary data.</text>
</comment>
<evidence type="ECO:0000313" key="4">
    <source>
        <dbReference type="EMBL" id="KGM13209.1"/>
    </source>
</evidence>
<dbReference type="GO" id="GO:0016747">
    <property type="term" value="F:acyltransferase activity, transferring groups other than amino-acyl groups"/>
    <property type="evidence" value="ECO:0007669"/>
    <property type="project" value="InterPro"/>
</dbReference>
<dbReference type="InterPro" id="IPR016181">
    <property type="entry name" value="Acyl_CoA_acyltransferase"/>
</dbReference>
<evidence type="ECO:0000259" key="3">
    <source>
        <dbReference type="PROSITE" id="PS51186"/>
    </source>
</evidence>
<dbReference type="PANTHER" id="PTHR43877:SF1">
    <property type="entry name" value="ACETYLTRANSFERASE"/>
    <property type="match status" value="1"/>
</dbReference>
<dbReference type="Gene3D" id="3.40.630.30">
    <property type="match status" value="1"/>
</dbReference>
<evidence type="ECO:0000313" key="5">
    <source>
        <dbReference type="Proteomes" id="UP000054314"/>
    </source>
</evidence>
<dbReference type="PANTHER" id="PTHR43877">
    <property type="entry name" value="AMINOALKYLPHOSPHONATE N-ACETYLTRANSFERASE-RELATED-RELATED"/>
    <property type="match status" value="1"/>
</dbReference>
<dbReference type="CDD" id="cd04301">
    <property type="entry name" value="NAT_SF"/>
    <property type="match status" value="1"/>
</dbReference>
<evidence type="ECO:0000256" key="1">
    <source>
        <dbReference type="ARBA" id="ARBA00022679"/>
    </source>
</evidence>
<protein>
    <submittedName>
        <fullName evidence="4">GNAT family acetyltransferase</fullName>
    </submittedName>
</protein>
<dbReference type="SUPFAM" id="SSF55729">
    <property type="entry name" value="Acyl-CoA N-acyltransferases (Nat)"/>
    <property type="match status" value="1"/>
</dbReference>
<gene>
    <name evidence="4" type="ORF">N869_15605</name>
</gene>
<dbReference type="OrthoDB" id="5243635at2"/>
<dbReference type="Proteomes" id="UP000054314">
    <property type="component" value="Unassembled WGS sequence"/>
</dbReference>
<dbReference type="RefSeq" id="WP_035059743.1">
    <property type="nucleotide sequence ID" value="NZ_AXCZ01000058.1"/>
</dbReference>
<dbReference type="PROSITE" id="PS51186">
    <property type="entry name" value="GNAT"/>
    <property type="match status" value="1"/>
</dbReference>
<evidence type="ECO:0000256" key="2">
    <source>
        <dbReference type="ARBA" id="ARBA00023315"/>
    </source>
</evidence>
<dbReference type="Pfam" id="PF00583">
    <property type="entry name" value="Acetyltransf_1"/>
    <property type="match status" value="1"/>
</dbReference>
<keyword evidence="2" id="KW-0012">Acyltransferase</keyword>
<accession>A0A0A0C1G8</accession>
<dbReference type="InterPro" id="IPR050832">
    <property type="entry name" value="Bact_Acetyltransf"/>
</dbReference>
<sequence length="179" mass="19295">MTLFRERADVSVRPAVGEDDHSVARIQMDAWRAHHGSLLGPDVLDQLDVEAVRDQWERAITEPPTAGRHVLVACQGAQVVGLAALAPADDGAEVVALEVDPDHQRSGHGSRLLAACVDLAREAGHTHLQTWVLDRDEARTGFLASAGLGPDGARRELGISADETGLTRTVNEHRWVAEI</sequence>
<organism evidence="4 5">
    <name type="scientific">Cellulomonas bogoriensis 69B4 = DSM 16987</name>
    <dbReference type="NCBI Taxonomy" id="1386082"/>
    <lineage>
        <taxon>Bacteria</taxon>
        <taxon>Bacillati</taxon>
        <taxon>Actinomycetota</taxon>
        <taxon>Actinomycetes</taxon>
        <taxon>Micrococcales</taxon>
        <taxon>Cellulomonadaceae</taxon>
        <taxon>Cellulomonas</taxon>
    </lineage>
</organism>